<proteinExistence type="predicted"/>
<reference evidence="2 3" key="1">
    <citation type="journal article" date="2019" name="Commun. Biol.">
        <title>The bagworm genome reveals a unique fibroin gene that provides high tensile strength.</title>
        <authorList>
            <person name="Kono N."/>
            <person name="Nakamura H."/>
            <person name="Ohtoshi R."/>
            <person name="Tomita M."/>
            <person name="Numata K."/>
            <person name="Arakawa K."/>
        </authorList>
    </citation>
    <scope>NUCLEOTIDE SEQUENCE [LARGE SCALE GENOMIC DNA]</scope>
</reference>
<keyword evidence="3" id="KW-1185">Reference proteome</keyword>
<sequence>MAKTYFDFKSGLINFHDPLALVLRFSIRGSAARTTDRARRRTKSRRSTKYGGDNSVRASVTAPPRAQPRGVTRYLPSGAAEPGDGGARASSISAGRPPPRTLPSISTRAHQIRDRPEEISAADSETAQWGPSPYSDRNAGLRERGDRVAAEARILYAEARRLRARRANCL</sequence>
<comment type="caution">
    <text evidence="2">The sequence shown here is derived from an EMBL/GenBank/DDBJ whole genome shotgun (WGS) entry which is preliminary data.</text>
</comment>
<feature type="compositionally biased region" description="Basic residues" evidence="1">
    <location>
        <begin position="38"/>
        <end position="48"/>
    </location>
</feature>
<protein>
    <submittedName>
        <fullName evidence="2">Uncharacterized protein</fullName>
    </submittedName>
</protein>
<evidence type="ECO:0000313" key="2">
    <source>
        <dbReference type="EMBL" id="GBP76424.1"/>
    </source>
</evidence>
<organism evidence="2 3">
    <name type="scientific">Eumeta variegata</name>
    <name type="common">Bagworm moth</name>
    <name type="synonym">Eumeta japonica</name>
    <dbReference type="NCBI Taxonomy" id="151549"/>
    <lineage>
        <taxon>Eukaryota</taxon>
        <taxon>Metazoa</taxon>
        <taxon>Ecdysozoa</taxon>
        <taxon>Arthropoda</taxon>
        <taxon>Hexapoda</taxon>
        <taxon>Insecta</taxon>
        <taxon>Pterygota</taxon>
        <taxon>Neoptera</taxon>
        <taxon>Endopterygota</taxon>
        <taxon>Lepidoptera</taxon>
        <taxon>Glossata</taxon>
        <taxon>Ditrysia</taxon>
        <taxon>Tineoidea</taxon>
        <taxon>Psychidae</taxon>
        <taxon>Oiketicinae</taxon>
        <taxon>Eumeta</taxon>
    </lineage>
</organism>
<gene>
    <name evidence="2" type="ORF">EVAR_102399_1</name>
</gene>
<accession>A0A4C1YNF2</accession>
<evidence type="ECO:0000313" key="3">
    <source>
        <dbReference type="Proteomes" id="UP000299102"/>
    </source>
</evidence>
<name>A0A4C1YNF2_EUMVA</name>
<dbReference type="AlphaFoldDB" id="A0A4C1YNF2"/>
<evidence type="ECO:0000256" key="1">
    <source>
        <dbReference type="SAM" id="MobiDB-lite"/>
    </source>
</evidence>
<feature type="region of interest" description="Disordered" evidence="1">
    <location>
        <begin position="31"/>
        <end position="143"/>
    </location>
</feature>
<dbReference type="Proteomes" id="UP000299102">
    <property type="component" value="Unassembled WGS sequence"/>
</dbReference>
<dbReference type="EMBL" id="BGZK01001291">
    <property type="protein sequence ID" value="GBP76424.1"/>
    <property type="molecule type" value="Genomic_DNA"/>
</dbReference>